<gene>
    <name evidence="2" type="ORF">ACFOUP_04505</name>
</gene>
<evidence type="ECO:0000313" key="2">
    <source>
        <dbReference type="EMBL" id="MFC3975623.1"/>
    </source>
</evidence>
<name>A0ABV8EKG7_9BACT</name>
<sequence length="96" mass="10539">GISTNALAANTEEWKLSLILGTNQVESENLSNQIPHLLDQLTGSKKSELGPRHAENSNPQMLGRGSHAQTKAKTPKVIEKQKQPLPKIHQPAYYST</sequence>
<evidence type="ECO:0000313" key="3">
    <source>
        <dbReference type="Proteomes" id="UP001595766"/>
    </source>
</evidence>
<evidence type="ECO:0000256" key="1">
    <source>
        <dbReference type="SAM" id="MobiDB-lite"/>
    </source>
</evidence>
<protein>
    <submittedName>
        <fullName evidence="2">Uncharacterized protein</fullName>
    </submittedName>
</protein>
<feature type="non-terminal residue" evidence="2">
    <location>
        <position position="1"/>
    </location>
</feature>
<dbReference type="EMBL" id="JBHSAV010000011">
    <property type="protein sequence ID" value="MFC3975623.1"/>
    <property type="molecule type" value="Genomic_DNA"/>
</dbReference>
<accession>A0ABV8EKG7</accession>
<proteinExistence type="predicted"/>
<reference evidence="3" key="1">
    <citation type="journal article" date="2019" name="Int. J. Syst. Evol. Microbiol.">
        <title>The Global Catalogue of Microorganisms (GCM) 10K type strain sequencing project: providing services to taxonomists for standard genome sequencing and annotation.</title>
        <authorList>
            <consortium name="The Broad Institute Genomics Platform"/>
            <consortium name="The Broad Institute Genome Sequencing Center for Infectious Disease"/>
            <person name="Wu L."/>
            <person name="Ma J."/>
        </authorList>
    </citation>
    <scope>NUCLEOTIDE SEQUENCE [LARGE SCALE GENOMIC DNA]</scope>
    <source>
        <strain evidence="3">CECT 8551</strain>
    </source>
</reference>
<dbReference type="Proteomes" id="UP001595766">
    <property type="component" value="Unassembled WGS sequence"/>
</dbReference>
<comment type="caution">
    <text evidence="2">The sequence shown here is derived from an EMBL/GenBank/DDBJ whole genome shotgun (WGS) entry which is preliminary data.</text>
</comment>
<dbReference type="RefSeq" id="WP_376856730.1">
    <property type="nucleotide sequence ID" value="NZ_JBHSAV010000011.1"/>
</dbReference>
<keyword evidence="3" id="KW-1185">Reference proteome</keyword>
<feature type="region of interest" description="Disordered" evidence="1">
    <location>
        <begin position="43"/>
        <end position="96"/>
    </location>
</feature>
<feature type="compositionally biased region" description="Basic and acidic residues" evidence="1">
    <location>
        <begin position="45"/>
        <end position="55"/>
    </location>
</feature>
<organism evidence="2 3">
    <name type="scientific">Belliella kenyensis</name>
    <dbReference type="NCBI Taxonomy" id="1472724"/>
    <lineage>
        <taxon>Bacteria</taxon>
        <taxon>Pseudomonadati</taxon>
        <taxon>Bacteroidota</taxon>
        <taxon>Cytophagia</taxon>
        <taxon>Cytophagales</taxon>
        <taxon>Cyclobacteriaceae</taxon>
        <taxon>Belliella</taxon>
    </lineage>
</organism>